<protein>
    <recommendedName>
        <fullName evidence="1">site-specific DNA-methyltransferase (adenine-specific)</fullName>
        <ecNumber evidence="1">2.1.1.72</ecNumber>
    </recommendedName>
</protein>
<dbReference type="InterPro" id="IPR029063">
    <property type="entry name" value="SAM-dependent_MTases_sf"/>
</dbReference>
<comment type="catalytic activity">
    <reaction evidence="6">
        <text>a 2'-deoxyadenosine in DNA + S-adenosyl-L-methionine = an N(6)-methyl-2'-deoxyadenosine in DNA + S-adenosyl-L-homocysteine + H(+)</text>
        <dbReference type="Rhea" id="RHEA:15197"/>
        <dbReference type="Rhea" id="RHEA-COMP:12418"/>
        <dbReference type="Rhea" id="RHEA-COMP:12419"/>
        <dbReference type="ChEBI" id="CHEBI:15378"/>
        <dbReference type="ChEBI" id="CHEBI:57856"/>
        <dbReference type="ChEBI" id="CHEBI:59789"/>
        <dbReference type="ChEBI" id="CHEBI:90615"/>
        <dbReference type="ChEBI" id="CHEBI:90616"/>
        <dbReference type="EC" id="2.1.1.72"/>
    </reaction>
</comment>
<dbReference type="PANTHER" id="PTHR42933:SF1">
    <property type="entry name" value="SITE-SPECIFIC DNA-METHYLTRANSFERASE (ADENINE-SPECIFIC)"/>
    <property type="match status" value="1"/>
</dbReference>
<keyword evidence="2 8" id="KW-0489">Methyltransferase</keyword>
<evidence type="ECO:0000259" key="7">
    <source>
        <dbReference type="Pfam" id="PF02384"/>
    </source>
</evidence>
<dbReference type="EC" id="2.1.1.72" evidence="1"/>
<dbReference type="SUPFAM" id="SSF53335">
    <property type="entry name" value="S-adenosyl-L-methionine-dependent methyltransferases"/>
    <property type="match status" value="1"/>
</dbReference>
<dbReference type="GO" id="GO:0009307">
    <property type="term" value="P:DNA restriction-modification system"/>
    <property type="evidence" value="ECO:0007669"/>
    <property type="project" value="UniProtKB-KW"/>
</dbReference>
<sequence length="432" mass="49075">MAILRIIMQKLNIREQYEIPEALMTALLDDIKRQELMEALKDVYSYGGILAEFEEQSADRKNYMQDYTPQCVLDIVARIAPGGNVRDVCAGIGGLSLTKYNTDKTIDLHLEEYSKNAIAFLLLNLLMAEASATVVEKNVLTGEKLNAYRVENGSIAQVPVPPLEDWKYDTVISNPPYSMPWDPVMDERFEGYKLAPKSKADYAFVLDGIHSLADNGTAVYILPHGALFRGQAEGDIRRELIDRNLLDAVVGLPGKLFVNTDIPVCVLVFKKNRDRKDILFIDAQKEFKKLKNKNQMTVEHVIRVINTYATRSEQDKYSRCVSIEEIRDNDYNLNIPRYIDNFELEPIPDALEMAKALNQINEEAEQVGREVAVMLRQLVCTNPEDEKEFKAFIVEMEKFLTSSTGAVTVQEEEAVIAKLQDLKKYLLAEMFV</sequence>
<dbReference type="PANTHER" id="PTHR42933">
    <property type="entry name" value="SLR6095 PROTEIN"/>
    <property type="match status" value="1"/>
</dbReference>
<evidence type="ECO:0000256" key="6">
    <source>
        <dbReference type="ARBA" id="ARBA00047942"/>
    </source>
</evidence>
<keyword evidence="3" id="KW-0808">Transferase</keyword>
<keyword evidence="4" id="KW-0949">S-adenosyl-L-methionine</keyword>
<dbReference type="PRINTS" id="PR00507">
    <property type="entry name" value="N12N6MTFRASE"/>
</dbReference>
<dbReference type="Gene3D" id="3.40.50.150">
    <property type="entry name" value="Vaccinia Virus protein VP39"/>
    <property type="match status" value="1"/>
</dbReference>
<accession>A0A8S5RRP5</accession>
<evidence type="ECO:0000256" key="3">
    <source>
        <dbReference type="ARBA" id="ARBA00022679"/>
    </source>
</evidence>
<dbReference type="InterPro" id="IPR051537">
    <property type="entry name" value="DNA_Adenine_Mtase"/>
</dbReference>
<evidence type="ECO:0000256" key="1">
    <source>
        <dbReference type="ARBA" id="ARBA00011900"/>
    </source>
</evidence>
<name>A0A8S5RRP5_9CAUD</name>
<dbReference type="InterPro" id="IPR003356">
    <property type="entry name" value="DNA_methylase_A-5"/>
</dbReference>
<dbReference type="GO" id="GO:0009007">
    <property type="term" value="F:site-specific DNA-methyltransferase (adenine-specific) activity"/>
    <property type="evidence" value="ECO:0007669"/>
    <property type="project" value="UniProtKB-EC"/>
</dbReference>
<evidence type="ECO:0000256" key="2">
    <source>
        <dbReference type="ARBA" id="ARBA00022603"/>
    </source>
</evidence>
<feature type="domain" description="DNA methylase adenine-specific" evidence="7">
    <location>
        <begin position="40"/>
        <end position="343"/>
    </location>
</feature>
<dbReference type="GO" id="GO:0032259">
    <property type="term" value="P:methylation"/>
    <property type="evidence" value="ECO:0007669"/>
    <property type="project" value="UniProtKB-KW"/>
</dbReference>
<dbReference type="EMBL" id="BK057790">
    <property type="protein sequence ID" value="DAE91828.1"/>
    <property type="molecule type" value="Genomic_DNA"/>
</dbReference>
<evidence type="ECO:0000313" key="8">
    <source>
        <dbReference type="EMBL" id="DAE91828.1"/>
    </source>
</evidence>
<evidence type="ECO:0000256" key="5">
    <source>
        <dbReference type="ARBA" id="ARBA00022747"/>
    </source>
</evidence>
<organism evidence="8">
    <name type="scientific">Siphoviridae sp. ct1NJ1</name>
    <dbReference type="NCBI Taxonomy" id="2827557"/>
    <lineage>
        <taxon>Viruses</taxon>
        <taxon>Duplodnaviria</taxon>
        <taxon>Heunggongvirae</taxon>
        <taxon>Uroviricota</taxon>
        <taxon>Caudoviricetes</taxon>
    </lineage>
</organism>
<dbReference type="PROSITE" id="PS00092">
    <property type="entry name" value="N6_MTASE"/>
    <property type="match status" value="1"/>
</dbReference>
<dbReference type="GO" id="GO:0003677">
    <property type="term" value="F:DNA binding"/>
    <property type="evidence" value="ECO:0007669"/>
    <property type="project" value="InterPro"/>
</dbReference>
<proteinExistence type="predicted"/>
<dbReference type="InterPro" id="IPR002052">
    <property type="entry name" value="DNA_methylase_N6_adenine_CS"/>
</dbReference>
<dbReference type="GO" id="GO:0008170">
    <property type="term" value="F:N-methyltransferase activity"/>
    <property type="evidence" value="ECO:0007669"/>
    <property type="project" value="InterPro"/>
</dbReference>
<keyword evidence="5" id="KW-0680">Restriction system</keyword>
<dbReference type="Pfam" id="PF02384">
    <property type="entry name" value="N6_Mtase"/>
    <property type="match status" value="1"/>
</dbReference>
<reference evidence="8" key="1">
    <citation type="journal article" date="2021" name="Proc. Natl. Acad. Sci. U.S.A.">
        <title>A Catalog of Tens of Thousands of Viruses from Human Metagenomes Reveals Hidden Associations with Chronic Diseases.</title>
        <authorList>
            <person name="Tisza M.J."/>
            <person name="Buck C.B."/>
        </authorList>
    </citation>
    <scope>NUCLEOTIDE SEQUENCE</scope>
    <source>
        <strain evidence="8">Ct1NJ1</strain>
    </source>
</reference>
<evidence type="ECO:0000256" key="4">
    <source>
        <dbReference type="ARBA" id="ARBA00022691"/>
    </source>
</evidence>